<reference evidence="5" key="1">
    <citation type="submission" date="2015-06" db="EMBL/GenBank/DDBJ databases">
        <authorList>
            <person name="Hoefler B.C."/>
            <person name="Straight P.D."/>
        </authorList>
    </citation>
    <scope>NUCLEOTIDE SEQUENCE [LARGE SCALE GENOMIC DNA]</scope>
    <source>
        <strain evidence="5">73/13</strain>
    </source>
</reference>
<dbReference type="InterPro" id="IPR050811">
    <property type="entry name" value="Phosphate_ABC_transporter"/>
</dbReference>
<dbReference type="SUPFAM" id="SSF53850">
    <property type="entry name" value="Periplasmic binding protein-like II"/>
    <property type="match status" value="2"/>
</dbReference>
<evidence type="ECO:0000256" key="1">
    <source>
        <dbReference type="ARBA" id="ARBA00022729"/>
    </source>
</evidence>
<dbReference type="PANTHER" id="PTHR30570">
    <property type="entry name" value="PERIPLASMIC PHOSPHATE BINDING COMPONENT OF PHOSPHATE ABC TRANSPORTER"/>
    <property type="match status" value="1"/>
</dbReference>
<comment type="caution">
    <text evidence="5">The sequence shown here is derived from an EMBL/GenBank/DDBJ whole genome shotgun (WGS) entry which is preliminary data.</text>
</comment>
<feature type="domain" description="PBP" evidence="3">
    <location>
        <begin position="159"/>
        <end position="273"/>
    </location>
</feature>
<organism evidence="5 6">
    <name type="scientific">Campylobacter vulpis</name>
    <dbReference type="NCBI Taxonomy" id="1655500"/>
    <lineage>
        <taxon>Bacteria</taxon>
        <taxon>Pseudomonadati</taxon>
        <taxon>Campylobacterota</taxon>
        <taxon>Epsilonproteobacteria</taxon>
        <taxon>Campylobacterales</taxon>
        <taxon>Campylobacteraceae</taxon>
        <taxon>Campylobacter</taxon>
    </lineage>
</organism>
<feature type="domain" description="PBP" evidence="3">
    <location>
        <begin position="21"/>
        <end position="140"/>
    </location>
</feature>
<evidence type="ECO:0000259" key="3">
    <source>
        <dbReference type="Pfam" id="PF12849"/>
    </source>
</evidence>
<evidence type="ECO:0000313" key="5">
    <source>
        <dbReference type="EMBL" id="PHY89405.1"/>
    </source>
</evidence>
<dbReference type="Gene3D" id="3.40.190.10">
    <property type="entry name" value="Periplasmic binding protein-like II"/>
    <property type="match status" value="2"/>
</dbReference>
<dbReference type="AlphaFoldDB" id="A0A2G4R0P2"/>
<reference evidence="4 7" key="4">
    <citation type="journal article" date="2021" name="Syst. Appl. Microbiol.">
        <title>nCampylobacter vulpis sp. nov. isolated from wild red foxes.</title>
        <authorList>
            <person name="Parisi A."/>
            <person name="Chiara M."/>
            <person name="Caffara M."/>
            <person name="Mion D."/>
            <person name="Miller W.G."/>
            <person name="Caruso M."/>
            <person name="Manzari C."/>
            <person name="Florio D."/>
            <person name="Capozzi L."/>
            <person name="D'Erchia A.M."/>
            <person name="Manzulli V."/>
            <person name="Zanoni R.G."/>
        </authorList>
    </citation>
    <scope>NUCLEOTIDE SEQUENCE [LARGE SCALE GENOMIC DNA]</scope>
    <source>
        <strain evidence="4 7">52/13</strain>
    </source>
</reference>
<evidence type="ECO:0000313" key="6">
    <source>
        <dbReference type="Proteomes" id="UP000237472"/>
    </source>
</evidence>
<dbReference type="OrthoDB" id="9783488at2"/>
<keyword evidence="7" id="KW-1185">Reference proteome</keyword>
<dbReference type="RefSeq" id="WP_099462740.1">
    <property type="nucleotide sequence ID" value="NZ_LDWY01000095.1"/>
</dbReference>
<dbReference type="Pfam" id="PF12849">
    <property type="entry name" value="PBP_like_2"/>
    <property type="match status" value="2"/>
</dbReference>
<reference evidence="6" key="2">
    <citation type="submission" date="2015-06" db="EMBL/GenBank/DDBJ databases">
        <authorList>
            <person name="Parisi A."/>
            <person name="Chiara M."/>
            <person name="Florio D."/>
            <person name="Miccolupo A."/>
            <person name="Manzari C."/>
            <person name="Mion D."/>
            <person name="Caruso M."/>
            <person name="D'erchia A.M."/>
            <person name="Zanoni R."/>
        </authorList>
    </citation>
    <scope>NUCLEOTIDE SEQUENCE [LARGE SCALE GENOMIC DNA]</scope>
    <source>
        <strain evidence="6">73/13</strain>
    </source>
</reference>
<sequence length="275" mass="29441">MKKYTLGLLAGLVLSTSVMAENIYPISREQGSGTRGAFVEIFEIQKKVKDKKVDATTQKAEVTNSTGVMLTTVANSKNSIGYISLGSLNDSVKALQIDGVAPSVENINNKSYKISRPFNVVTKTTNPLIEDFLKYSTSTEAKAIVEKAGYIAAAKESFTSAKPQGKLIVAGSSSVTPLMEKLAEAYKTINPNAVIEIQQSDSTTGVNSVVEGIADIGMVSREVKDSELKKGVTPLVLAIDGLAVIVNKNNSVENLAKDSVKKIFMGELTKWQDAK</sequence>
<dbReference type="Proteomes" id="UP000811399">
    <property type="component" value="Unassembled WGS sequence"/>
</dbReference>
<dbReference type="Proteomes" id="UP000237472">
    <property type="component" value="Unassembled WGS sequence"/>
</dbReference>
<gene>
    <name evidence="5" type="ORF">AA994_08050</name>
    <name evidence="4" type="ORF">CVU5213_06065</name>
</gene>
<proteinExistence type="predicted"/>
<dbReference type="EMBL" id="VJYU01000017">
    <property type="protein sequence ID" value="MBS4241285.1"/>
    <property type="molecule type" value="Genomic_DNA"/>
</dbReference>
<feature type="signal peptide" evidence="2">
    <location>
        <begin position="1"/>
        <end position="20"/>
    </location>
</feature>
<dbReference type="PANTHER" id="PTHR30570:SF1">
    <property type="entry name" value="PHOSPHATE-BINDING PROTEIN PSTS"/>
    <property type="match status" value="1"/>
</dbReference>
<reference evidence="4" key="3">
    <citation type="submission" date="2019-07" db="EMBL/GenBank/DDBJ databases">
        <authorList>
            <person name="Miller W.G."/>
        </authorList>
    </citation>
    <scope>NUCLEOTIDE SEQUENCE</scope>
    <source>
        <strain evidence="4">52/13</strain>
    </source>
</reference>
<dbReference type="InterPro" id="IPR024370">
    <property type="entry name" value="PBP_domain"/>
</dbReference>
<evidence type="ECO:0000313" key="7">
    <source>
        <dbReference type="Proteomes" id="UP000811399"/>
    </source>
</evidence>
<accession>A0A2G4R0P2</accession>
<protein>
    <submittedName>
        <fullName evidence="5">Phosphate ABC transporter substrate-binding protein</fullName>
    </submittedName>
</protein>
<name>A0A2G4R0P2_9BACT</name>
<keyword evidence="1 2" id="KW-0732">Signal</keyword>
<dbReference type="EMBL" id="LDWY01000095">
    <property type="protein sequence ID" value="PHY89405.1"/>
    <property type="molecule type" value="Genomic_DNA"/>
</dbReference>
<evidence type="ECO:0000256" key="2">
    <source>
        <dbReference type="SAM" id="SignalP"/>
    </source>
</evidence>
<feature type="chain" id="PRO_5013673501" evidence="2">
    <location>
        <begin position="21"/>
        <end position="275"/>
    </location>
</feature>
<evidence type="ECO:0000313" key="4">
    <source>
        <dbReference type="EMBL" id="MBS4241285.1"/>
    </source>
</evidence>